<dbReference type="EMBL" id="SEUK01000054">
    <property type="protein sequence ID" value="KAA1157436.1"/>
    <property type="molecule type" value="Genomic_DNA"/>
</dbReference>
<reference evidence="2 3" key="1">
    <citation type="submission" date="2019-01" db="EMBL/GenBank/DDBJ databases">
        <title>Genome sequences of marine Pseudoalteromonas species.</title>
        <authorList>
            <person name="Boraston A.B."/>
            <person name="Hehemann J.-H."/>
            <person name="Vickers C.J."/>
            <person name="Salama-Alber O."/>
            <person name="Abe K."/>
            <person name="Hettle A.J."/>
        </authorList>
    </citation>
    <scope>NUCLEOTIDE SEQUENCE [LARGE SCALE GENOMIC DNA]</scope>
    <source>
        <strain evidence="2 3">PS42</strain>
    </source>
</reference>
<protein>
    <recommendedName>
        <fullName evidence="4">Sel1 repeat family protein</fullName>
    </recommendedName>
</protein>
<gene>
    <name evidence="2" type="ORF">EU508_17040</name>
</gene>
<accession>A0AB73BCY3</accession>
<comment type="caution">
    <text evidence="2">The sequence shown here is derived from an EMBL/GenBank/DDBJ whole genome shotgun (WGS) entry which is preliminary data.</text>
</comment>
<dbReference type="RefSeq" id="WP_007378785.1">
    <property type="nucleotide sequence ID" value="NZ_SEUK01000054.1"/>
</dbReference>
<keyword evidence="1" id="KW-0472">Membrane</keyword>
<dbReference type="InterPro" id="IPR011990">
    <property type="entry name" value="TPR-like_helical_dom_sf"/>
</dbReference>
<evidence type="ECO:0000256" key="1">
    <source>
        <dbReference type="SAM" id="Phobius"/>
    </source>
</evidence>
<proteinExistence type="predicted"/>
<name>A0AB73BCY3_9GAMM</name>
<keyword evidence="1" id="KW-0812">Transmembrane</keyword>
<feature type="transmembrane region" description="Helical" evidence="1">
    <location>
        <begin position="12"/>
        <end position="31"/>
    </location>
</feature>
<dbReference type="Gene3D" id="1.25.40.10">
    <property type="entry name" value="Tetratricopeptide repeat domain"/>
    <property type="match status" value="1"/>
</dbReference>
<organism evidence="2 3">
    <name type="scientific">Pseudoalteromonas fuliginea</name>
    <dbReference type="NCBI Taxonomy" id="1872678"/>
    <lineage>
        <taxon>Bacteria</taxon>
        <taxon>Pseudomonadati</taxon>
        <taxon>Pseudomonadota</taxon>
        <taxon>Gammaproteobacteria</taxon>
        <taxon>Alteromonadales</taxon>
        <taxon>Pseudoalteromonadaceae</taxon>
        <taxon>Pseudoalteromonas</taxon>
    </lineage>
</organism>
<evidence type="ECO:0000313" key="2">
    <source>
        <dbReference type="EMBL" id="KAA1157436.1"/>
    </source>
</evidence>
<sequence length="323" mass="37023">MKNNNMHKLGWVYLSIFLIVSLLLCTVGYFYNKASAPPTSAEQTSNYLTVLPQKTPEKAVNTDLLTNKKVTNSALSSSEGKYQRVIMTRPQWKLQGEFREHFKRLQAAANDGDNEAKYIIATNLRYCLSAPIDDNALQAELEQISQYSDVGEAADRKIEKFDYCKGINSIERHQFYAYLEDAAKNGFVAAQESFVNLTAEFFMKSQGFSTLKRAEFIKKRDNFNKQKIVFLEYAAQHGSEKALISLSNVYYSQQLGEKSFAKSYALNRLIMEITDNNDIYNRYAWFEQRQYPQLSESELASANEIIEQWSAIINKNGTVYPHD</sequence>
<dbReference type="AlphaFoldDB" id="A0AB73BCY3"/>
<evidence type="ECO:0008006" key="4">
    <source>
        <dbReference type="Google" id="ProtNLM"/>
    </source>
</evidence>
<keyword evidence="1" id="KW-1133">Transmembrane helix</keyword>
<evidence type="ECO:0000313" key="3">
    <source>
        <dbReference type="Proteomes" id="UP000324162"/>
    </source>
</evidence>
<dbReference type="Proteomes" id="UP000324162">
    <property type="component" value="Unassembled WGS sequence"/>
</dbReference>